<reference evidence="2" key="1">
    <citation type="journal article" date="2021" name="Proc. Natl. Acad. Sci. U.S.A.">
        <title>A Catalog of Tens of Thousands of Viruses from Human Metagenomes Reveals Hidden Associations with Chronic Diseases.</title>
        <authorList>
            <person name="Tisza M.J."/>
            <person name="Buck C.B."/>
        </authorList>
    </citation>
    <scope>NUCLEOTIDE SEQUENCE</scope>
    <source>
        <strain evidence="2">CtnjE5</strain>
    </source>
</reference>
<evidence type="ECO:0000259" key="1">
    <source>
        <dbReference type="Pfam" id="PF07553"/>
    </source>
</evidence>
<protein>
    <submittedName>
        <fullName evidence="2">Host cell surface-exposed lipoprotein</fullName>
    </submittedName>
</protein>
<sequence>MKKEKSSNSKPFYKKVWFWILVIILAIGVSNSLTKQSSSKIDEEKTNALKTAQELVESKASFSEKTLLWYLTESASHKYSKKAAQYAVENVGDVWVDEALDIAKEERSAGKTDQEILKSLTDKDAQFTEEQALKAIEKLNE</sequence>
<proteinExistence type="predicted"/>
<organism evidence="2">
    <name type="scientific">Siphoviridae sp. ctnjE5</name>
    <dbReference type="NCBI Taxonomy" id="2826456"/>
    <lineage>
        <taxon>Viruses</taxon>
        <taxon>Duplodnaviria</taxon>
        <taxon>Heunggongvirae</taxon>
        <taxon>Uroviricota</taxon>
        <taxon>Caudoviricetes</taxon>
    </lineage>
</organism>
<keyword evidence="2" id="KW-0449">Lipoprotein</keyword>
<dbReference type="EMBL" id="BK015159">
    <property type="protein sequence ID" value="DAD93378.1"/>
    <property type="molecule type" value="Genomic_DNA"/>
</dbReference>
<accession>A0A8S5NGD7</accession>
<dbReference type="InterPro" id="IPR036388">
    <property type="entry name" value="WH-like_DNA-bd_sf"/>
</dbReference>
<name>A0A8S5NGD7_9CAUD</name>
<dbReference type="InterPro" id="IPR011434">
    <property type="entry name" value="Ltp-like_HTH"/>
</dbReference>
<dbReference type="Gene3D" id="1.10.10.10">
    <property type="entry name" value="Winged helix-like DNA-binding domain superfamily/Winged helix DNA-binding domain"/>
    <property type="match status" value="1"/>
</dbReference>
<feature type="domain" description="Putative host cell surface-exposed lipoprotein Ltp-like HTH region" evidence="1">
    <location>
        <begin position="44"/>
        <end position="91"/>
    </location>
</feature>
<dbReference type="Pfam" id="PF07553">
    <property type="entry name" value="Lipoprotein_Ltp"/>
    <property type="match status" value="1"/>
</dbReference>
<evidence type="ECO:0000313" key="2">
    <source>
        <dbReference type="EMBL" id="DAD93378.1"/>
    </source>
</evidence>